<dbReference type="GO" id="GO:0004386">
    <property type="term" value="F:helicase activity"/>
    <property type="evidence" value="ECO:0007669"/>
    <property type="project" value="UniProtKB-KW"/>
</dbReference>
<feature type="region of interest" description="Disordered" evidence="1">
    <location>
        <begin position="380"/>
        <end position="413"/>
    </location>
</feature>
<sequence length="496" mass="54945">MTMQDLSRTLEMIESLIQDRGLKAVKVAGTHGGEWACPCPACGGKDRFRFWPAQGEGGTWYCRQCDKGGDSIQFLREFEGLSYTEACRRLGVERAAAPTSIMPRADKEERPWEPSPTPADPGPVWQEHAAKLLDYAHAKLLADEDRMMWLAMRGIFPDAVERFRLGWLPGENGKDCYHRDRGAWGLPPETNARGRKKSLWIPAGLVVPALTEDGAVRRLRIRRTDEARERFGAEMKYVVVPGSSMRPLLLRPEARAFVVVEAELDAMACVAAAMDAGLDVGAFAAGTNMGRPDAAAHAVLRRALCILVALDFDQPDEKGQRAGAKGMPFWARTYRTARRWPVPKGKDPGDAFREGWNLADWIRIGLPPVFAPAPVQEAPAPLPVAPAPEKKQARETMGAGRMDDKGGGKKKATAAGAWGGVEWLTHPIGPRDSLQVLARAGLEARPTSDGDYEIYGQERWPQRDQARLMGWLRRFGQWVWQALYDKEFAPPNGRAM</sequence>
<dbReference type="AlphaFoldDB" id="B6WS41"/>
<dbReference type="Proteomes" id="UP000003676">
    <property type="component" value="Unassembled WGS sequence"/>
</dbReference>
<keyword evidence="3" id="KW-0378">Hydrolase</keyword>
<keyword evidence="3" id="KW-0547">Nucleotide-binding</keyword>
<accession>B6WS41</accession>
<organism evidence="3 4">
    <name type="scientific">Desulfovibrio piger ATCC 29098</name>
    <dbReference type="NCBI Taxonomy" id="411464"/>
    <lineage>
        <taxon>Bacteria</taxon>
        <taxon>Pseudomonadati</taxon>
        <taxon>Thermodesulfobacteriota</taxon>
        <taxon>Desulfovibrionia</taxon>
        <taxon>Desulfovibrionales</taxon>
        <taxon>Desulfovibrionaceae</taxon>
        <taxon>Desulfovibrio</taxon>
    </lineage>
</organism>
<dbReference type="Pfam" id="PF08273">
    <property type="entry name" value="Zn_Ribbon_Prim"/>
    <property type="match status" value="1"/>
</dbReference>
<comment type="caution">
    <text evidence="3">The sequence shown here is derived from an EMBL/GenBank/DDBJ whole genome shotgun (WGS) entry which is preliminary data.</text>
</comment>
<gene>
    <name evidence="3" type="ORF">DESPIG_00886</name>
</gene>
<keyword evidence="3" id="KW-0347">Helicase</keyword>
<reference evidence="3 4" key="2">
    <citation type="submission" date="2008-10" db="EMBL/GenBank/DDBJ databases">
        <authorList>
            <person name="Fulton L."/>
            <person name="Clifton S."/>
            <person name="Fulton B."/>
            <person name="Xu J."/>
            <person name="Minx P."/>
            <person name="Pepin K.H."/>
            <person name="Johnson M."/>
            <person name="Bhonagiri V."/>
            <person name="Nash W.E."/>
            <person name="Mardis E.R."/>
            <person name="Wilson R.K."/>
        </authorList>
    </citation>
    <scope>NUCLEOTIDE SEQUENCE [LARGE SCALE GENOMIC DNA]</scope>
    <source>
        <strain evidence="3 4">ATCC 29098</strain>
    </source>
</reference>
<dbReference type="GO" id="GO:0006260">
    <property type="term" value="P:DNA replication"/>
    <property type="evidence" value="ECO:0007669"/>
    <property type="project" value="InterPro"/>
</dbReference>
<dbReference type="GO" id="GO:0008270">
    <property type="term" value="F:zinc ion binding"/>
    <property type="evidence" value="ECO:0007669"/>
    <property type="project" value="InterPro"/>
</dbReference>
<dbReference type="InterPro" id="IPR013237">
    <property type="entry name" value="Phage_T7_Gp4_N"/>
</dbReference>
<dbReference type="HOGENOM" id="CLU_034077_0_0_7"/>
<name>B6WS41_9BACT</name>
<protein>
    <submittedName>
        <fullName evidence="3">Zinc-binding domain of primase-helicase</fullName>
    </submittedName>
</protein>
<evidence type="ECO:0000256" key="1">
    <source>
        <dbReference type="SAM" id="MobiDB-lite"/>
    </source>
</evidence>
<dbReference type="SUPFAM" id="SSF57783">
    <property type="entry name" value="Zinc beta-ribbon"/>
    <property type="match status" value="1"/>
</dbReference>
<evidence type="ECO:0000313" key="4">
    <source>
        <dbReference type="Proteomes" id="UP000003676"/>
    </source>
</evidence>
<dbReference type="GO" id="GO:0003677">
    <property type="term" value="F:DNA binding"/>
    <property type="evidence" value="ECO:0007669"/>
    <property type="project" value="InterPro"/>
</dbReference>
<feature type="domain" description="DNA primase/helicase Gp4 N-terminal Bacteriophage T7-like" evidence="2">
    <location>
        <begin position="34"/>
        <end position="72"/>
    </location>
</feature>
<feature type="region of interest" description="Disordered" evidence="1">
    <location>
        <begin position="101"/>
        <end position="120"/>
    </location>
</feature>
<evidence type="ECO:0000313" key="3">
    <source>
        <dbReference type="EMBL" id="EEB34199.1"/>
    </source>
</evidence>
<evidence type="ECO:0000259" key="2">
    <source>
        <dbReference type="SMART" id="SM00778"/>
    </source>
</evidence>
<dbReference type="OrthoDB" id="8967890at2"/>
<dbReference type="Gene3D" id="3.90.580.10">
    <property type="entry name" value="Zinc finger, CHC2-type domain"/>
    <property type="match status" value="1"/>
</dbReference>
<proteinExistence type="predicted"/>
<dbReference type="SMART" id="SM00778">
    <property type="entry name" value="Prim_Zn_Ribbon"/>
    <property type="match status" value="1"/>
</dbReference>
<reference evidence="3 4" key="1">
    <citation type="submission" date="2008-10" db="EMBL/GenBank/DDBJ databases">
        <title>Draft genome sequence of Desulvovibrio piger (ATCC 29098).</title>
        <authorList>
            <person name="Sudarsanam P."/>
            <person name="Ley R."/>
            <person name="Guruge J."/>
            <person name="Turnbaugh P.J."/>
            <person name="Mahowald M."/>
            <person name="Liep D."/>
            <person name="Gordon J."/>
        </authorList>
    </citation>
    <scope>NUCLEOTIDE SEQUENCE [LARGE SCALE GENOMIC DNA]</scope>
    <source>
        <strain evidence="3 4">ATCC 29098</strain>
    </source>
</reference>
<dbReference type="EMBL" id="ABXU01000026">
    <property type="protein sequence ID" value="EEB34199.1"/>
    <property type="molecule type" value="Genomic_DNA"/>
</dbReference>
<dbReference type="eggNOG" id="COG0358">
    <property type="taxonomic scope" value="Bacteria"/>
</dbReference>
<keyword evidence="3" id="KW-0067">ATP-binding</keyword>
<dbReference type="Gene3D" id="3.40.1360.10">
    <property type="match status" value="1"/>
</dbReference>
<dbReference type="InterPro" id="IPR036977">
    <property type="entry name" value="DNA_primase_Znf_CHC2"/>
</dbReference>